<dbReference type="InterPro" id="IPR001254">
    <property type="entry name" value="Trypsin_dom"/>
</dbReference>
<proteinExistence type="predicted"/>
<comment type="caution">
    <text evidence="11">The sequence shown here is derived from an EMBL/GenBank/DDBJ whole genome shotgun (WGS) entry which is preliminary data.</text>
</comment>
<dbReference type="InterPro" id="IPR001314">
    <property type="entry name" value="Peptidase_S1A"/>
</dbReference>
<dbReference type="SMART" id="SM00020">
    <property type="entry name" value="Tryp_SPc"/>
    <property type="match status" value="2"/>
</dbReference>
<dbReference type="Gene3D" id="2.40.10.10">
    <property type="entry name" value="Trypsin-like serine proteases"/>
    <property type="match status" value="3"/>
</dbReference>
<dbReference type="InterPro" id="IPR033116">
    <property type="entry name" value="TRYPSIN_SER"/>
</dbReference>
<dbReference type="GO" id="GO:0006508">
    <property type="term" value="P:proteolysis"/>
    <property type="evidence" value="ECO:0007669"/>
    <property type="project" value="UniProtKB-KW"/>
</dbReference>
<keyword evidence="5" id="KW-0865">Zymogen</keyword>
<dbReference type="SUPFAM" id="SSF50494">
    <property type="entry name" value="Trypsin-like serine proteases"/>
    <property type="match status" value="3"/>
</dbReference>
<keyword evidence="4 9" id="KW-0720">Serine protease</keyword>
<dbReference type="EMBL" id="JAUYZG010000005">
    <property type="protein sequence ID" value="KAK2906956.1"/>
    <property type="molecule type" value="Genomic_DNA"/>
</dbReference>
<comment type="subcellular location">
    <subcellularLocation>
        <location evidence="1">Secreted</location>
        <location evidence="1">Extracellular space</location>
    </subcellularLocation>
</comment>
<evidence type="ECO:0000256" key="9">
    <source>
        <dbReference type="RuleBase" id="RU363034"/>
    </source>
</evidence>
<evidence type="ECO:0000256" key="5">
    <source>
        <dbReference type="ARBA" id="ARBA00023145"/>
    </source>
</evidence>
<reference evidence="11" key="1">
    <citation type="submission" date="2023-08" db="EMBL/GenBank/DDBJ databases">
        <title>Chromosome-level Genome Assembly of mud carp (Cirrhinus molitorella).</title>
        <authorList>
            <person name="Liu H."/>
        </authorList>
    </citation>
    <scope>NUCLEOTIDE SEQUENCE</scope>
    <source>
        <strain evidence="11">Prfri</strain>
        <tissue evidence="11">Muscle</tissue>
    </source>
</reference>
<dbReference type="Pfam" id="PF00089">
    <property type="entry name" value="Trypsin"/>
    <property type="match status" value="3"/>
</dbReference>
<sequence length="511" mass="56517">MPQGKSSRGCQGNEVDLPEGHHAYHLELPPMIGRRSRHHRDGITGGKVSVPHSRPYMVYIRDNKTKATCGGFLVRQDFVMTAAHCKQSHLMVYLGVDDTNHLPYGVEVDPIPHPEFTMKRPGHDIMLLKLKTPATLNKIVGTINLPKTVNEKISKNCMVMGWGWKKNYHESPSNVLKEANVNLIDSENCGMADTLCTEGSSGPAQLKTPATLNKTVSIITFPKTENEEISKDCTVMGWGWQDYHHESPSSVLKEESVTLIDSANCGTADALCTEGSTGPARDGIVGGKVSVPHSRPYMVYIRDNKTKRTCSGFLVREDFVMTAAHCKQSHLMVYLGVSDTSLLPDGVEVDPIPHPEFTMKRPGHDIMLLKLKTPATLNKTVSTITFPKKENEKISENCMVMGWGWQDYHHMSPSNVLKEATVTLIDSENCGTPDTLCTEGSTGPARGDSGGPLVCGGVAQGIVSFYKSKDNGDHLSVYTYISHYIPWIQRIMNSSTQQQYETWKDKLDNLM</sequence>
<evidence type="ECO:0000313" key="12">
    <source>
        <dbReference type="Proteomes" id="UP001187343"/>
    </source>
</evidence>
<dbReference type="AlphaFoldDB" id="A0AA88U2M5"/>
<protein>
    <recommendedName>
        <fullName evidence="8">trypsin</fullName>
        <ecNumber evidence="8">3.4.21.4</ecNumber>
    </recommendedName>
</protein>
<name>A0AA88U2M5_9TELE</name>
<dbReference type="EC" id="3.4.21.4" evidence="8"/>
<dbReference type="PANTHER" id="PTHR24271">
    <property type="entry name" value="KALLIKREIN-RELATED"/>
    <property type="match status" value="1"/>
</dbReference>
<dbReference type="FunFam" id="2.40.10.10:FF:000005">
    <property type="entry name" value="Serine protease 37"/>
    <property type="match status" value="2"/>
</dbReference>
<evidence type="ECO:0000256" key="8">
    <source>
        <dbReference type="ARBA" id="ARBA00038868"/>
    </source>
</evidence>
<evidence type="ECO:0000256" key="7">
    <source>
        <dbReference type="ARBA" id="ARBA00036320"/>
    </source>
</evidence>
<evidence type="ECO:0000256" key="2">
    <source>
        <dbReference type="ARBA" id="ARBA00022670"/>
    </source>
</evidence>
<dbReference type="CDD" id="cd00190">
    <property type="entry name" value="Tryp_SPc"/>
    <property type="match status" value="2"/>
</dbReference>
<gene>
    <name evidence="11" type="ORF">Q8A67_005941</name>
</gene>
<keyword evidence="12" id="KW-1185">Reference proteome</keyword>
<dbReference type="PROSITE" id="PS00134">
    <property type="entry name" value="TRYPSIN_HIS"/>
    <property type="match status" value="1"/>
</dbReference>
<feature type="domain" description="Peptidase S1" evidence="10">
    <location>
        <begin position="284"/>
        <end position="493"/>
    </location>
</feature>
<dbReference type="InterPro" id="IPR018114">
    <property type="entry name" value="TRYPSIN_HIS"/>
</dbReference>
<dbReference type="PANTHER" id="PTHR24271:SF88">
    <property type="entry name" value="MAST CELL PROTEASE 2 ISOFORM X1"/>
    <property type="match status" value="1"/>
</dbReference>
<evidence type="ECO:0000256" key="4">
    <source>
        <dbReference type="ARBA" id="ARBA00022825"/>
    </source>
</evidence>
<dbReference type="PROSITE" id="PS00135">
    <property type="entry name" value="TRYPSIN_SER"/>
    <property type="match status" value="1"/>
</dbReference>
<dbReference type="PROSITE" id="PS50240">
    <property type="entry name" value="TRYPSIN_DOM"/>
    <property type="match status" value="2"/>
</dbReference>
<dbReference type="GO" id="GO:0005576">
    <property type="term" value="C:extracellular region"/>
    <property type="evidence" value="ECO:0007669"/>
    <property type="project" value="UniProtKB-SubCell"/>
</dbReference>
<dbReference type="PRINTS" id="PR00722">
    <property type="entry name" value="CHYMOTRYPSIN"/>
</dbReference>
<feature type="domain" description="Peptidase S1" evidence="10">
    <location>
        <begin position="43"/>
        <end position="285"/>
    </location>
</feature>
<evidence type="ECO:0000256" key="6">
    <source>
        <dbReference type="ARBA" id="ARBA00023157"/>
    </source>
</evidence>
<dbReference type="InterPro" id="IPR043504">
    <property type="entry name" value="Peptidase_S1_PA_chymotrypsin"/>
</dbReference>
<evidence type="ECO:0000256" key="1">
    <source>
        <dbReference type="ARBA" id="ARBA00004239"/>
    </source>
</evidence>
<keyword evidence="2 9" id="KW-0645">Protease</keyword>
<dbReference type="Proteomes" id="UP001187343">
    <property type="component" value="Unassembled WGS sequence"/>
</dbReference>
<dbReference type="InterPro" id="IPR009003">
    <property type="entry name" value="Peptidase_S1_PA"/>
</dbReference>
<organism evidence="11 12">
    <name type="scientific">Cirrhinus molitorella</name>
    <name type="common">mud carp</name>
    <dbReference type="NCBI Taxonomy" id="172907"/>
    <lineage>
        <taxon>Eukaryota</taxon>
        <taxon>Metazoa</taxon>
        <taxon>Chordata</taxon>
        <taxon>Craniata</taxon>
        <taxon>Vertebrata</taxon>
        <taxon>Euteleostomi</taxon>
        <taxon>Actinopterygii</taxon>
        <taxon>Neopterygii</taxon>
        <taxon>Teleostei</taxon>
        <taxon>Ostariophysi</taxon>
        <taxon>Cypriniformes</taxon>
        <taxon>Cyprinidae</taxon>
        <taxon>Labeoninae</taxon>
        <taxon>Labeonini</taxon>
        <taxon>Cirrhinus</taxon>
    </lineage>
</organism>
<dbReference type="GO" id="GO:0004252">
    <property type="term" value="F:serine-type endopeptidase activity"/>
    <property type="evidence" value="ECO:0007669"/>
    <property type="project" value="UniProtKB-EC"/>
</dbReference>
<accession>A0AA88U2M5</accession>
<keyword evidence="3 9" id="KW-0378">Hydrolase</keyword>
<evidence type="ECO:0000259" key="10">
    <source>
        <dbReference type="PROSITE" id="PS50240"/>
    </source>
</evidence>
<keyword evidence="6" id="KW-1015">Disulfide bond</keyword>
<comment type="catalytic activity">
    <reaction evidence="7">
        <text>Preferential cleavage: Arg-|-Xaa, Lys-|-Xaa.</text>
        <dbReference type="EC" id="3.4.21.4"/>
    </reaction>
</comment>
<evidence type="ECO:0000256" key="3">
    <source>
        <dbReference type="ARBA" id="ARBA00022801"/>
    </source>
</evidence>
<evidence type="ECO:0000313" key="11">
    <source>
        <dbReference type="EMBL" id="KAK2906956.1"/>
    </source>
</evidence>